<evidence type="ECO:0000313" key="11">
    <source>
        <dbReference type="Proteomes" id="UP000035368"/>
    </source>
</evidence>
<feature type="transmembrane region" description="Helical" evidence="8">
    <location>
        <begin position="370"/>
        <end position="388"/>
    </location>
</feature>
<dbReference type="PANTHER" id="PTHR30445:SF3">
    <property type="entry name" value="TRANSPORT PROTEIN YIDE-RELATED"/>
    <property type="match status" value="1"/>
</dbReference>
<dbReference type="GO" id="GO:0005886">
    <property type="term" value="C:plasma membrane"/>
    <property type="evidence" value="ECO:0007669"/>
    <property type="project" value="UniProtKB-SubCell"/>
</dbReference>
<feature type="domain" description="RCK C-terminal" evidence="9">
    <location>
        <begin position="281"/>
        <end position="362"/>
    </location>
</feature>
<accession>A0A0G3GVK2</accession>
<dbReference type="GO" id="GO:0008324">
    <property type="term" value="F:monoatomic cation transmembrane transporter activity"/>
    <property type="evidence" value="ECO:0007669"/>
    <property type="project" value="InterPro"/>
</dbReference>
<dbReference type="GO" id="GO:0006813">
    <property type="term" value="P:potassium ion transport"/>
    <property type="evidence" value="ECO:0007669"/>
    <property type="project" value="InterPro"/>
</dbReference>
<dbReference type="InterPro" id="IPR006512">
    <property type="entry name" value="YidE_YbjL"/>
</dbReference>
<dbReference type="InterPro" id="IPR036721">
    <property type="entry name" value="RCK_C_sf"/>
</dbReference>
<proteinExistence type="inferred from homology"/>
<feature type="transmembrane region" description="Helical" evidence="8">
    <location>
        <begin position="529"/>
        <end position="548"/>
    </location>
</feature>
<feature type="transmembrane region" description="Helical" evidence="8">
    <location>
        <begin position="461"/>
        <end position="484"/>
    </location>
</feature>
<keyword evidence="11" id="KW-1185">Reference proteome</keyword>
<feature type="transmembrane region" description="Helical" evidence="8">
    <location>
        <begin position="62"/>
        <end position="80"/>
    </location>
</feature>
<feature type="transmembrane region" description="Helical" evidence="8">
    <location>
        <begin position="171"/>
        <end position="191"/>
    </location>
</feature>
<dbReference type="Proteomes" id="UP000035368">
    <property type="component" value="Chromosome"/>
</dbReference>
<evidence type="ECO:0000256" key="7">
    <source>
        <dbReference type="ARBA" id="ARBA00023136"/>
    </source>
</evidence>
<evidence type="ECO:0000256" key="2">
    <source>
        <dbReference type="ARBA" id="ARBA00009854"/>
    </source>
</evidence>
<keyword evidence="7 8" id="KW-0472">Membrane</keyword>
<evidence type="ECO:0000313" key="10">
    <source>
        <dbReference type="EMBL" id="AKK03573.1"/>
    </source>
</evidence>
<keyword evidence="5 8" id="KW-0812">Transmembrane</keyword>
<sequence length="549" mass="57591">MTAQISCTLLSVQVFVENQLLALVTIMALGLLLGRVRVFGFQLGVAAVLFVGLGFATLNPAIALPPIVFIIGLSLFVYTIGLESGPDFFRSLRTTGLKANIFALAVIAVSTLLAWVLIKAFDLDAATGAGMFTGALTNTPAMAAVVDSLPGLVSPDQLADVAELPVVTYSLAYPIGVLGVIVAIAVCHALFRVNPAAEAEAAGVAVHELLTARVRVTKDDLPALTNIPYILELDIIISRRERAGELHIPELGDRARIGDILTVVGTESEVARATALMGESVPGDPTHDEGLDYRRIFVSNPSIVGIPLAKLRPQMSDMLVTRVRRGDVDMVATPEMSLQLGDRVRVVCPSERLDRATRFFGDSYKKISDINLLPLLVGLTLGVVVGMIEFPLPGGSSLKLGNAGGPLLVSLVLGALGRTGPVVWQVPYGANLVLRGLGITLFLAGIGTTAGAGFAKALADPASLTVIGVGALLTCALSFLTLLVGHKVLRIPFGQTAGILAGIQTHPAVLSYASDQQNNELPAFGYTSVYPLSMVAKIVAAQVLLFVLL</sequence>
<feature type="transmembrane region" description="Helical" evidence="8">
    <location>
        <begin position="432"/>
        <end position="455"/>
    </location>
</feature>
<dbReference type="SUPFAM" id="SSF116726">
    <property type="entry name" value="TrkA C-terminal domain-like"/>
    <property type="match status" value="1"/>
</dbReference>
<dbReference type="EMBL" id="CP011541">
    <property type="protein sequence ID" value="AKK03573.1"/>
    <property type="molecule type" value="Genomic_DNA"/>
</dbReference>
<keyword evidence="4" id="KW-1003">Cell membrane</keyword>
<dbReference type="STRING" id="1050174.CEPID_08615"/>
<feature type="transmembrane region" description="Helical" evidence="8">
    <location>
        <begin position="101"/>
        <end position="118"/>
    </location>
</feature>
<dbReference type="PROSITE" id="PS51202">
    <property type="entry name" value="RCK_C"/>
    <property type="match status" value="2"/>
</dbReference>
<evidence type="ECO:0000256" key="1">
    <source>
        <dbReference type="ARBA" id="ARBA00004651"/>
    </source>
</evidence>
<evidence type="ECO:0000259" key="9">
    <source>
        <dbReference type="PROSITE" id="PS51202"/>
    </source>
</evidence>
<dbReference type="AlphaFoldDB" id="A0A0G3GVK2"/>
<evidence type="ECO:0000256" key="4">
    <source>
        <dbReference type="ARBA" id="ARBA00022475"/>
    </source>
</evidence>
<evidence type="ECO:0000256" key="5">
    <source>
        <dbReference type="ARBA" id="ARBA00022692"/>
    </source>
</evidence>
<feature type="transmembrane region" description="Helical" evidence="8">
    <location>
        <begin position="12"/>
        <end position="33"/>
    </location>
</feature>
<dbReference type="PATRIC" id="fig|1050174.4.peg.1736"/>
<comment type="subcellular location">
    <subcellularLocation>
        <location evidence="1">Cell membrane</location>
        <topology evidence="1">Multi-pass membrane protein</topology>
    </subcellularLocation>
</comment>
<keyword evidence="3" id="KW-0813">Transport</keyword>
<gene>
    <name evidence="10" type="ORF">CEPID_08615</name>
</gene>
<keyword evidence="6 8" id="KW-1133">Transmembrane helix</keyword>
<dbReference type="InterPro" id="IPR050144">
    <property type="entry name" value="AAE_transporter"/>
</dbReference>
<dbReference type="PANTHER" id="PTHR30445">
    <property type="entry name" value="K(+)_H(+) ANTIPORTER SUBUNIT KHTT"/>
    <property type="match status" value="1"/>
</dbReference>
<feature type="transmembrane region" description="Helical" evidence="8">
    <location>
        <begin position="38"/>
        <end position="56"/>
    </location>
</feature>
<organism evidence="10 11">
    <name type="scientific">Corynebacterium epidermidicanis</name>
    <dbReference type="NCBI Taxonomy" id="1050174"/>
    <lineage>
        <taxon>Bacteria</taxon>
        <taxon>Bacillati</taxon>
        <taxon>Actinomycetota</taxon>
        <taxon>Actinomycetes</taxon>
        <taxon>Mycobacteriales</taxon>
        <taxon>Corynebacteriaceae</taxon>
        <taxon>Corynebacterium</taxon>
    </lineage>
</organism>
<evidence type="ECO:0000256" key="8">
    <source>
        <dbReference type="SAM" id="Phobius"/>
    </source>
</evidence>
<protein>
    <submittedName>
        <fullName evidence="10">Putative permease</fullName>
    </submittedName>
</protein>
<dbReference type="InterPro" id="IPR006037">
    <property type="entry name" value="RCK_C"/>
</dbReference>
<name>A0A0G3GVK2_9CORY</name>
<dbReference type="Pfam" id="PF06826">
    <property type="entry name" value="Asp-Al_Ex"/>
    <property type="match status" value="2"/>
</dbReference>
<dbReference type="NCBIfam" id="TIGR01625">
    <property type="entry name" value="YidE_YbjL_dupl"/>
    <property type="match status" value="2"/>
</dbReference>
<evidence type="ECO:0000256" key="3">
    <source>
        <dbReference type="ARBA" id="ARBA00022448"/>
    </source>
</evidence>
<feature type="domain" description="RCK C-terminal" evidence="9">
    <location>
        <begin position="199"/>
        <end position="279"/>
    </location>
</feature>
<dbReference type="Pfam" id="PF02080">
    <property type="entry name" value="TrkA_C"/>
    <property type="match status" value="1"/>
</dbReference>
<reference evidence="10 11" key="1">
    <citation type="submission" date="2015-05" db="EMBL/GenBank/DDBJ databases">
        <title>Complete genome sequence of Corynebacterium epidermidicanis DSM 45586, isolated from the skin of a dog suffering from pruritus.</title>
        <authorList>
            <person name="Ruckert C."/>
            <person name="Albersmeier A."/>
            <person name="Winkler A."/>
            <person name="Tauch A."/>
        </authorList>
    </citation>
    <scope>NUCLEOTIDE SEQUENCE [LARGE SCALE GENOMIC DNA]</scope>
    <source>
        <strain evidence="10 11">DSM 45586</strain>
    </source>
</reference>
<dbReference type="Gene3D" id="3.30.70.1450">
    <property type="entry name" value="Regulator of K+ conductance, C-terminal domain"/>
    <property type="match status" value="1"/>
</dbReference>
<dbReference type="KEGG" id="cei:CEPID_08615"/>
<evidence type="ECO:0000256" key="6">
    <source>
        <dbReference type="ARBA" id="ARBA00022989"/>
    </source>
</evidence>
<comment type="similarity">
    <text evidence="2">Belongs to the AAE transporter (TC 2.A.81) family.</text>
</comment>